<comment type="caution">
    <text evidence="1">The sequence shown here is derived from an EMBL/GenBank/DDBJ whole genome shotgun (WGS) entry which is preliminary data.</text>
</comment>
<sequence>MHFQAFLLDGLVRWNENYAAAAVGGPKQSLLCYSGHLQHSLNQLSQRMLGSKLVEDFTKPGVYTGELSGVEYLYSQTNKVLQGVSLDPDTPDKADAR</sequence>
<accession>A0ABD0WIS3</accession>
<reference evidence="1 2" key="1">
    <citation type="submission" date="2024-06" db="EMBL/GenBank/DDBJ databases">
        <authorList>
            <person name="Pan Q."/>
            <person name="Wen M."/>
            <person name="Jouanno E."/>
            <person name="Zahm M."/>
            <person name="Klopp C."/>
            <person name="Cabau C."/>
            <person name="Louis A."/>
            <person name="Berthelot C."/>
            <person name="Parey E."/>
            <person name="Roest Crollius H."/>
            <person name="Montfort J."/>
            <person name="Robinson-Rechavi M."/>
            <person name="Bouchez O."/>
            <person name="Lampietro C."/>
            <person name="Lopez Roques C."/>
            <person name="Donnadieu C."/>
            <person name="Postlethwait J."/>
            <person name="Bobe J."/>
            <person name="Verreycken H."/>
            <person name="Guiguen Y."/>
        </authorList>
    </citation>
    <scope>NUCLEOTIDE SEQUENCE [LARGE SCALE GENOMIC DNA]</scope>
    <source>
        <strain evidence="1">Up_M1</strain>
        <tissue evidence="1">Testis</tissue>
    </source>
</reference>
<protein>
    <submittedName>
        <fullName evidence="1">Uncharacterized protein</fullName>
    </submittedName>
</protein>
<dbReference type="PANTHER" id="PTHR47773">
    <property type="entry name" value="SI:DKEY-9I5.2-RELATED"/>
    <property type="match status" value="1"/>
</dbReference>
<dbReference type="EMBL" id="JAGEUA010000006">
    <property type="protein sequence ID" value="KAL0973429.1"/>
    <property type="molecule type" value="Genomic_DNA"/>
</dbReference>
<dbReference type="Proteomes" id="UP001557470">
    <property type="component" value="Unassembled WGS sequence"/>
</dbReference>
<gene>
    <name evidence="1" type="ORF">UPYG_G00203470</name>
</gene>
<proteinExistence type="predicted"/>
<evidence type="ECO:0000313" key="2">
    <source>
        <dbReference type="Proteomes" id="UP001557470"/>
    </source>
</evidence>
<dbReference type="PANTHER" id="PTHR47773:SF1">
    <property type="entry name" value="C2H2-TYPE DOMAIN-CONTAINING PROTEIN"/>
    <property type="match status" value="1"/>
</dbReference>
<name>A0ABD0WIS3_UMBPY</name>
<keyword evidence="2" id="KW-1185">Reference proteome</keyword>
<evidence type="ECO:0000313" key="1">
    <source>
        <dbReference type="EMBL" id="KAL0973429.1"/>
    </source>
</evidence>
<organism evidence="1 2">
    <name type="scientific">Umbra pygmaea</name>
    <name type="common">Eastern mudminnow</name>
    <dbReference type="NCBI Taxonomy" id="75934"/>
    <lineage>
        <taxon>Eukaryota</taxon>
        <taxon>Metazoa</taxon>
        <taxon>Chordata</taxon>
        <taxon>Craniata</taxon>
        <taxon>Vertebrata</taxon>
        <taxon>Euteleostomi</taxon>
        <taxon>Actinopterygii</taxon>
        <taxon>Neopterygii</taxon>
        <taxon>Teleostei</taxon>
        <taxon>Protacanthopterygii</taxon>
        <taxon>Esociformes</taxon>
        <taxon>Umbridae</taxon>
        <taxon>Umbra</taxon>
    </lineage>
</organism>
<dbReference type="AlphaFoldDB" id="A0ABD0WIS3"/>